<reference evidence="7 8" key="1">
    <citation type="journal article" date="2013" name="BMC Genomics">
        <title>The miniature genome of a carnivorous plant Genlisea aurea contains a low number of genes and short non-coding sequences.</title>
        <authorList>
            <person name="Leushkin E.V."/>
            <person name="Sutormin R.A."/>
            <person name="Nabieva E.R."/>
            <person name="Penin A.A."/>
            <person name="Kondrashov A.S."/>
            <person name="Logacheva M.D."/>
        </authorList>
    </citation>
    <scope>NUCLEOTIDE SEQUENCE [LARGE SCALE GENOMIC DNA]</scope>
</reference>
<sequence length="229" mass="25975">MEARVHRKNLAPRRRRSAELSSTADGEDSFRFRNRKDDSDSDRSSAVVPKPRLRWTPELHGRFLKAVHELGGPNKATPKGILNTMEIDGISLHHLKSHLQKFRLGKFGRRLWKKEQFLSAEFYGEFSNPIPLQLQRSWSSSSDYLTNPFAAEADQIEIDYSCGKMDDEAREELILQFGNEFSFSGAGGRRDQISFPMHFDNELMKDYLNSLNKDSDGFTAGDGDSGAGN</sequence>
<comment type="caution">
    <text evidence="7">The sequence shown here is derived from an EMBL/GenBank/DDBJ whole genome shotgun (WGS) entry which is preliminary data.</text>
</comment>
<dbReference type="InterPro" id="IPR046955">
    <property type="entry name" value="PHR1-like"/>
</dbReference>
<gene>
    <name evidence="7" type="ORF">M569_01945</name>
</gene>
<protein>
    <recommendedName>
        <fullName evidence="6">Myb-like domain-containing protein</fullName>
    </recommendedName>
</protein>
<dbReference type="PANTHER" id="PTHR31499">
    <property type="entry name" value="MYB FAMILY TRANSCRIPTION FACTOR PHL11"/>
    <property type="match status" value="1"/>
</dbReference>
<feature type="compositionally biased region" description="Basic and acidic residues" evidence="5">
    <location>
        <begin position="28"/>
        <end position="43"/>
    </location>
</feature>
<feature type="compositionally biased region" description="Basic residues" evidence="5">
    <location>
        <begin position="1"/>
        <end position="16"/>
    </location>
</feature>
<dbReference type="GO" id="GO:0003677">
    <property type="term" value="F:DNA binding"/>
    <property type="evidence" value="ECO:0007669"/>
    <property type="project" value="InterPro"/>
</dbReference>
<dbReference type="GO" id="GO:0003700">
    <property type="term" value="F:DNA-binding transcription factor activity"/>
    <property type="evidence" value="ECO:0007669"/>
    <property type="project" value="InterPro"/>
</dbReference>
<comment type="subcellular location">
    <subcellularLocation>
        <location evidence="1">Nucleus</location>
    </subcellularLocation>
</comment>
<keyword evidence="3" id="KW-0804">Transcription</keyword>
<dbReference type="FunFam" id="1.10.10.60:FF:000007">
    <property type="entry name" value="Two-component response regulator"/>
    <property type="match status" value="1"/>
</dbReference>
<dbReference type="OrthoDB" id="551907at2759"/>
<organism evidence="7 8">
    <name type="scientific">Genlisea aurea</name>
    <dbReference type="NCBI Taxonomy" id="192259"/>
    <lineage>
        <taxon>Eukaryota</taxon>
        <taxon>Viridiplantae</taxon>
        <taxon>Streptophyta</taxon>
        <taxon>Embryophyta</taxon>
        <taxon>Tracheophyta</taxon>
        <taxon>Spermatophyta</taxon>
        <taxon>Magnoliopsida</taxon>
        <taxon>eudicotyledons</taxon>
        <taxon>Gunneridae</taxon>
        <taxon>Pentapetalae</taxon>
        <taxon>asterids</taxon>
        <taxon>lamiids</taxon>
        <taxon>Lamiales</taxon>
        <taxon>Lentibulariaceae</taxon>
        <taxon>Genlisea</taxon>
    </lineage>
</organism>
<feature type="domain" description="Myb-like" evidence="6">
    <location>
        <begin position="52"/>
        <end position="102"/>
    </location>
</feature>
<dbReference type="InterPro" id="IPR009057">
    <property type="entry name" value="Homeodomain-like_sf"/>
</dbReference>
<evidence type="ECO:0000256" key="4">
    <source>
        <dbReference type="ARBA" id="ARBA00023242"/>
    </source>
</evidence>
<dbReference type="InterPro" id="IPR001005">
    <property type="entry name" value="SANT/Myb"/>
</dbReference>
<evidence type="ECO:0000313" key="7">
    <source>
        <dbReference type="EMBL" id="EPS72817.1"/>
    </source>
</evidence>
<evidence type="ECO:0000313" key="8">
    <source>
        <dbReference type="Proteomes" id="UP000015453"/>
    </source>
</evidence>
<dbReference type="AlphaFoldDB" id="S8EJN4"/>
<evidence type="ECO:0000259" key="6">
    <source>
        <dbReference type="Pfam" id="PF00249"/>
    </source>
</evidence>
<dbReference type="Pfam" id="PF00249">
    <property type="entry name" value="Myb_DNA-binding"/>
    <property type="match status" value="1"/>
</dbReference>
<evidence type="ECO:0000256" key="2">
    <source>
        <dbReference type="ARBA" id="ARBA00023015"/>
    </source>
</evidence>
<dbReference type="NCBIfam" id="TIGR01557">
    <property type="entry name" value="myb_SHAQKYF"/>
    <property type="match status" value="1"/>
</dbReference>
<accession>S8EJN4</accession>
<feature type="region of interest" description="Disordered" evidence="5">
    <location>
        <begin position="1"/>
        <end position="48"/>
    </location>
</feature>
<dbReference type="Proteomes" id="UP000015453">
    <property type="component" value="Unassembled WGS sequence"/>
</dbReference>
<evidence type="ECO:0000256" key="3">
    <source>
        <dbReference type="ARBA" id="ARBA00023163"/>
    </source>
</evidence>
<dbReference type="SUPFAM" id="SSF46689">
    <property type="entry name" value="Homeodomain-like"/>
    <property type="match status" value="1"/>
</dbReference>
<dbReference type="PANTHER" id="PTHR31499:SF43">
    <property type="entry name" value="MYB FAMILY TRANSCRIPTION FACTOR APL"/>
    <property type="match status" value="1"/>
</dbReference>
<name>S8EJN4_9LAMI</name>
<keyword evidence="2" id="KW-0805">Transcription regulation</keyword>
<dbReference type="EMBL" id="AUSU01000678">
    <property type="protein sequence ID" value="EPS72817.1"/>
    <property type="molecule type" value="Genomic_DNA"/>
</dbReference>
<evidence type="ECO:0000256" key="5">
    <source>
        <dbReference type="SAM" id="MobiDB-lite"/>
    </source>
</evidence>
<proteinExistence type="predicted"/>
<evidence type="ECO:0000256" key="1">
    <source>
        <dbReference type="ARBA" id="ARBA00004123"/>
    </source>
</evidence>
<keyword evidence="8" id="KW-1185">Reference proteome</keyword>
<dbReference type="InterPro" id="IPR006447">
    <property type="entry name" value="Myb_dom_plants"/>
</dbReference>
<keyword evidence="4" id="KW-0539">Nucleus</keyword>
<dbReference type="Gene3D" id="1.10.10.60">
    <property type="entry name" value="Homeodomain-like"/>
    <property type="match status" value="1"/>
</dbReference>
<dbReference type="GO" id="GO:0005634">
    <property type="term" value="C:nucleus"/>
    <property type="evidence" value="ECO:0007669"/>
    <property type="project" value="UniProtKB-SubCell"/>
</dbReference>